<evidence type="ECO:0000256" key="1">
    <source>
        <dbReference type="SAM" id="MobiDB-lite"/>
    </source>
</evidence>
<name>A0ABV0SBA3_9TELE</name>
<organism evidence="2 3">
    <name type="scientific">Xenoophorus captivus</name>
    <dbReference type="NCBI Taxonomy" id="1517983"/>
    <lineage>
        <taxon>Eukaryota</taxon>
        <taxon>Metazoa</taxon>
        <taxon>Chordata</taxon>
        <taxon>Craniata</taxon>
        <taxon>Vertebrata</taxon>
        <taxon>Euteleostomi</taxon>
        <taxon>Actinopterygii</taxon>
        <taxon>Neopterygii</taxon>
        <taxon>Teleostei</taxon>
        <taxon>Neoteleostei</taxon>
        <taxon>Acanthomorphata</taxon>
        <taxon>Ovalentaria</taxon>
        <taxon>Atherinomorphae</taxon>
        <taxon>Cyprinodontiformes</taxon>
        <taxon>Goodeidae</taxon>
        <taxon>Xenoophorus</taxon>
    </lineage>
</organism>
<sequence length="108" mass="12438">MLEVDQRVKLQFELNDTLQTVDVLRGELTEVGNRLEAIEGNHATPPPWRNGGTNRNPPHRLKPLEVSHTCVTLREPAGQIWRMLKLLSREYLSRLTGFPIHPPRQEQV</sequence>
<reference evidence="2 3" key="1">
    <citation type="submission" date="2021-06" db="EMBL/GenBank/DDBJ databases">
        <authorList>
            <person name="Palmer J.M."/>
        </authorList>
    </citation>
    <scope>NUCLEOTIDE SEQUENCE [LARGE SCALE GENOMIC DNA]</scope>
    <source>
        <strain evidence="2 3">XC_2019</strain>
        <tissue evidence="2">Muscle</tissue>
    </source>
</reference>
<evidence type="ECO:0000313" key="2">
    <source>
        <dbReference type="EMBL" id="MEQ2216802.1"/>
    </source>
</evidence>
<feature type="region of interest" description="Disordered" evidence="1">
    <location>
        <begin position="35"/>
        <end position="62"/>
    </location>
</feature>
<keyword evidence="3" id="KW-1185">Reference proteome</keyword>
<comment type="caution">
    <text evidence="2">The sequence shown here is derived from an EMBL/GenBank/DDBJ whole genome shotgun (WGS) entry which is preliminary data.</text>
</comment>
<proteinExistence type="predicted"/>
<protein>
    <submittedName>
        <fullName evidence="2">Uncharacterized protein</fullName>
    </submittedName>
</protein>
<dbReference type="Proteomes" id="UP001434883">
    <property type="component" value="Unassembled WGS sequence"/>
</dbReference>
<accession>A0ABV0SBA3</accession>
<evidence type="ECO:0000313" key="3">
    <source>
        <dbReference type="Proteomes" id="UP001434883"/>
    </source>
</evidence>
<dbReference type="EMBL" id="JAHRIN010072284">
    <property type="protein sequence ID" value="MEQ2216802.1"/>
    <property type="molecule type" value="Genomic_DNA"/>
</dbReference>
<gene>
    <name evidence="2" type="ORF">XENOCAPTIV_022619</name>
</gene>